<protein>
    <submittedName>
        <fullName evidence="1">Uncharacterized protein</fullName>
    </submittedName>
</protein>
<comment type="caution">
    <text evidence="1">The sequence shown here is derived from an EMBL/GenBank/DDBJ whole genome shotgun (WGS) entry which is preliminary data.</text>
</comment>
<dbReference type="Proteomes" id="UP000805193">
    <property type="component" value="Unassembled WGS sequence"/>
</dbReference>
<reference evidence="1 2" key="1">
    <citation type="journal article" date="2020" name="Cell">
        <title>Large-Scale Comparative Analyses of Tick Genomes Elucidate Their Genetic Diversity and Vector Capacities.</title>
        <authorList>
            <consortium name="Tick Genome and Microbiome Consortium (TIGMIC)"/>
            <person name="Jia N."/>
            <person name="Wang J."/>
            <person name="Shi W."/>
            <person name="Du L."/>
            <person name="Sun Y."/>
            <person name="Zhan W."/>
            <person name="Jiang J.F."/>
            <person name="Wang Q."/>
            <person name="Zhang B."/>
            <person name="Ji P."/>
            <person name="Bell-Sakyi L."/>
            <person name="Cui X.M."/>
            <person name="Yuan T.T."/>
            <person name="Jiang B.G."/>
            <person name="Yang W.F."/>
            <person name="Lam T.T."/>
            <person name="Chang Q.C."/>
            <person name="Ding S.J."/>
            <person name="Wang X.J."/>
            <person name="Zhu J.G."/>
            <person name="Ruan X.D."/>
            <person name="Zhao L."/>
            <person name="Wei J.T."/>
            <person name="Ye R.Z."/>
            <person name="Que T.C."/>
            <person name="Du C.H."/>
            <person name="Zhou Y.H."/>
            <person name="Cheng J.X."/>
            <person name="Dai P.F."/>
            <person name="Guo W.B."/>
            <person name="Han X.H."/>
            <person name="Huang E.J."/>
            <person name="Li L.F."/>
            <person name="Wei W."/>
            <person name="Gao Y.C."/>
            <person name="Liu J.Z."/>
            <person name="Shao H.Z."/>
            <person name="Wang X."/>
            <person name="Wang C.C."/>
            <person name="Yang T.C."/>
            <person name="Huo Q.B."/>
            <person name="Li W."/>
            <person name="Chen H.Y."/>
            <person name="Chen S.E."/>
            <person name="Zhou L.G."/>
            <person name="Ni X.B."/>
            <person name="Tian J.H."/>
            <person name="Sheng Y."/>
            <person name="Liu T."/>
            <person name="Pan Y.S."/>
            <person name="Xia L.Y."/>
            <person name="Li J."/>
            <person name="Zhao F."/>
            <person name="Cao W.C."/>
        </authorList>
    </citation>
    <scope>NUCLEOTIDE SEQUENCE [LARGE SCALE GENOMIC DNA]</scope>
    <source>
        <strain evidence="1">Iper-2018</strain>
    </source>
</reference>
<dbReference type="EMBL" id="JABSTQ010010176">
    <property type="protein sequence ID" value="KAG0422819.1"/>
    <property type="molecule type" value="Genomic_DNA"/>
</dbReference>
<sequence>MRVGWCRPVPDDGGTTWLTLIAVVVGAVDATDDRHQCSVVREVSGRETAAAPEPVIGDALEKTQSRSKQRTLLGTSGRGEWKETKKGPPRESDSWRTPQGADGAPKNGRRQMSFGAAWGFRGEPPGNTVGAVRVGDRSPTSADRERGMASFGAPQELRAPVFCHATFETRSRRSERPGPISAKKRGLRKTPSLVEPR</sequence>
<organism evidence="1 2">
    <name type="scientific">Ixodes persulcatus</name>
    <name type="common">Taiga tick</name>
    <dbReference type="NCBI Taxonomy" id="34615"/>
    <lineage>
        <taxon>Eukaryota</taxon>
        <taxon>Metazoa</taxon>
        <taxon>Ecdysozoa</taxon>
        <taxon>Arthropoda</taxon>
        <taxon>Chelicerata</taxon>
        <taxon>Arachnida</taxon>
        <taxon>Acari</taxon>
        <taxon>Parasitiformes</taxon>
        <taxon>Ixodida</taxon>
        <taxon>Ixodoidea</taxon>
        <taxon>Ixodidae</taxon>
        <taxon>Ixodinae</taxon>
        <taxon>Ixodes</taxon>
    </lineage>
</organism>
<accession>A0AC60PP61</accession>
<evidence type="ECO:0000313" key="1">
    <source>
        <dbReference type="EMBL" id="KAG0422819.1"/>
    </source>
</evidence>
<name>A0AC60PP61_IXOPE</name>
<evidence type="ECO:0000313" key="2">
    <source>
        <dbReference type="Proteomes" id="UP000805193"/>
    </source>
</evidence>
<proteinExistence type="predicted"/>
<keyword evidence="2" id="KW-1185">Reference proteome</keyword>
<gene>
    <name evidence="1" type="ORF">HPB47_001379</name>
</gene>